<dbReference type="EMBL" id="GIFC01002381">
    <property type="protein sequence ID" value="MXU84464.1"/>
    <property type="molecule type" value="Transcribed_RNA"/>
</dbReference>
<accession>A0A6B0U6L4</accession>
<dbReference type="AlphaFoldDB" id="A0A6B0U6L4"/>
<name>A0A6B0U6L4_IXORI</name>
<proteinExistence type="predicted"/>
<evidence type="ECO:0000313" key="1">
    <source>
        <dbReference type="EMBL" id="MXU84464.1"/>
    </source>
</evidence>
<organism evidence="1">
    <name type="scientific">Ixodes ricinus</name>
    <name type="common">Common tick</name>
    <name type="synonym">Acarus ricinus</name>
    <dbReference type="NCBI Taxonomy" id="34613"/>
    <lineage>
        <taxon>Eukaryota</taxon>
        <taxon>Metazoa</taxon>
        <taxon>Ecdysozoa</taxon>
        <taxon>Arthropoda</taxon>
        <taxon>Chelicerata</taxon>
        <taxon>Arachnida</taxon>
        <taxon>Acari</taxon>
        <taxon>Parasitiformes</taxon>
        <taxon>Ixodida</taxon>
        <taxon>Ixodoidea</taxon>
        <taxon>Ixodidae</taxon>
        <taxon>Ixodinae</taxon>
        <taxon>Ixodes</taxon>
    </lineage>
</organism>
<sequence length="81" mass="8766">MWTDGAASVAATGLAVAAELTAPAAAPRQPTLVHLVADLLQVVQGLRVGELDAHHILFHLEHPLLLLLKCFIEPCLHFKVW</sequence>
<reference evidence="1" key="1">
    <citation type="submission" date="2019-12" db="EMBL/GenBank/DDBJ databases">
        <title>An insight into the sialome of adult female Ixodes ricinus ticks feeding for 6 days.</title>
        <authorList>
            <person name="Perner J."/>
            <person name="Ribeiro J.M.C."/>
        </authorList>
    </citation>
    <scope>NUCLEOTIDE SEQUENCE</scope>
    <source>
        <strain evidence="1">Semi-engorged</strain>
        <tissue evidence="1">Salivary glands</tissue>
    </source>
</reference>
<protein>
    <submittedName>
        <fullName evidence="1">Putative secreted protein</fullName>
    </submittedName>
</protein>